<feature type="binding site" evidence="14">
    <location>
        <begin position="29"/>
        <end position="35"/>
    </location>
    <ligand>
        <name>ATP</name>
        <dbReference type="ChEBI" id="CHEBI:30616"/>
    </ligand>
</feature>
<proteinExistence type="inferred from homology"/>
<keyword evidence="8 13" id="KW-0332">GMP biosynthesis</keyword>
<comment type="subunit">
    <text evidence="3 13">Heterodimer composed of a glutamine amidotransferase subunit (A) and a GMP-binding subunit (B).</text>
</comment>
<accession>A0A090I433</accession>
<dbReference type="Pfam" id="PF02540">
    <property type="entry name" value="NAD_synthase"/>
    <property type="match status" value="1"/>
</dbReference>
<keyword evidence="9 13" id="KW-0658">Purine biosynthesis</keyword>
<dbReference type="KEGG" id="mfi:DSM1535_0109"/>
<comment type="pathway">
    <text evidence="2 13">Purine metabolism; GMP biosynthesis; GMP from XMP (L-Gln route): step 1/1.</text>
</comment>
<keyword evidence="7 13" id="KW-0547">Nucleotide-binding</keyword>
<dbReference type="GO" id="GO:0005524">
    <property type="term" value="F:ATP binding"/>
    <property type="evidence" value="ECO:0007669"/>
    <property type="project" value="UniProtKB-UniRule"/>
</dbReference>
<dbReference type="Gene3D" id="3.40.50.620">
    <property type="entry name" value="HUPs"/>
    <property type="match status" value="1"/>
</dbReference>
<dbReference type="RefSeq" id="WP_048071815.1">
    <property type="nucleotide sequence ID" value="NZ_JARVXG010000020.1"/>
</dbReference>
<dbReference type="InterPro" id="IPR014729">
    <property type="entry name" value="Rossmann-like_a/b/a_fold"/>
</dbReference>
<evidence type="ECO:0000256" key="13">
    <source>
        <dbReference type="HAMAP-Rule" id="MF_00345"/>
    </source>
</evidence>
<keyword evidence="10 13" id="KW-0067">ATP-binding</keyword>
<keyword evidence="6 13" id="KW-0436">Ligase</keyword>
<dbReference type="EMBL" id="LN515531">
    <property type="protein sequence ID" value="CEA12475.1"/>
    <property type="molecule type" value="Genomic_DNA"/>
</dbReference>
<comment type="catalytic activity">
    <reaction evidence="12 13">
        <text>XMP + L-glutamine + ATP + H2O = GMP + L-glutamate + AMP + diphosphate + 2 H(+)</text>
        <dbReference type="Rhea" id="RHEA:11680"/>
        <dbReference type="ChEBI" id="CHEBI:15377"/>
        <dbReference type="ChEBI" id="CHEBI:15378"/>
        <dbReference type="ChEBI" id="CHEBI:29985"/>
        <dbReference type="ChEBI" id="CHEBI:30616"/>
        <dbReference type="ChEBI" id="CHEBI:33019"/>
        <dbReference type="ChEBI" id="CHEBI:57464"/>
        <dbReference type="ChEBI" id="CHEBI:58115"/>
        <dbReference type="ChEBI" id="CHEBI:58359"/>
        <dbReference type="ChEBI" id="CHEBI:456215"/>
        <dbReference type="EC" id="6.3.5.2"/>
    </reaction>
</comment>
<dbReference type="Pfam" id="PF00958">
    <property type="entry name" value="GMP_synt_C"/>
    <property type="match status" value="1"/>
</dbReference>
<evidence type="ECO:0000256" key="14">
    <source>
        <dbReference type="PROSITE-ProRule" id="PRU00886"/>
    </source>
</evidence>
<dbReference type="InterPro" id="IPR025777">
    <property type="entry name" value="GMPS_ATP_PPase_dom"/>
</dbReference>
<dbReference type="AlphaFoldDB" id="A0A090I433"/>
<organism evidence="16">
    <name type="scientific">Methanobacterium formicicum</name>
    <dbReference type="NCBI Taxonomy" id="2162"/>
    <lineage>
        <taxon>Archaea</taxon>
        <taxon>Methanobacteriati</taxon>
        <taxon>Methanobacteriota</taxon>
        <taxon>Methanomada group</taxon>
        <taxon>Methanobacteria</taxon>
        <taxon>Methanobacteriales</taxon>
        <taxon>Methanobacteriaceae</taxon>
        <taxon>Methanobacterium</taxon>
    </lineage>
</organism>
<reference evidence="16" key="1">
    <citation type="submission" date="2014-08" db="EMBL/GenBank/DDBJ databases">
        <authorList>
            <person name="Wibberg D."/>
        </authorList>
    </citation>
    <scope>NUCLEOTIDE SEQUENCE</scope>
</reference>
<dbReference type="PATRIC" id="fig|2162.9.peg.117"/>
<evidence type="ECO:0000256" key="1">
    <source>
        <dbReference type="ARBA" id="ARBA00002332"/>
    </source>
</evidence>
<evidence type="ECO:0000256" key="8">
    <source>
        <dbReference type="ARBA" id="ARBA00022749"/>
    </source>
</evidence>
<evidence type="ECO:0000256" key="11">
    <source>
        <dbReference type="ARBA" id="ARBA00030464"/>
    </source>
</evidence>
<dbReference type="InterPro" id="IPR022310">
    <property type="entry name" value="NAD/GMP_synthase"/>
</dbReference>
<dbReference type="PANTHER" id="PTHR11922">
    <property type="entry name" value="GMP SYNTHASE-RELATED"/>
    <property type="match status" value="1"/>
</dbReference>
<feature type="domain" description="GMPS ATP-PPase" evidence="15">
    <location>
        <begin position="2"/>
        <end position="183"/>
    </location>
</feature>
<dbReference type="InterPro" id="IPR001674">
    <property type="entry name" value="GMP_synth_C"/>
</dbReference>
<dbReference type="FunFam" id="3.30.300.10:FF:000002">
    <property type="entry name" value="GMP synthase [glutamine-hydrolyzing]"/>
    <property type="match status" value="1"/>
</dbReference>
<dbReference type="GO" id="GO:0003921">
    <property type="term" value="F:GMP synthase activity"/>
    <property type="evidence" value="ECO:0007669"/>
    <property type="project" value="InterPro"/>
</dbReference>
<sequence length="308" mass="34261">MLDPSSFIKESIEEIKKTIKDEKAIIALSGGVDSSVASVLVSKAIGENLTAVFVDHGLLREGEADYVQNTFHDRLNLKYIDASSEFLGKLQGVEDPEEKRKIIGEVFIRVFEREAEKVGAKFLVQGTIAPDWIESQGNIKSHHNVALPHGMVLELVEPIRELYKDEVRIVGAEIGLPTEMVNRQPYPGPGLAVRVAGELTEDKIRICRQANAIVEEEVQKEDLDKTLWQYFAVLTNTKVTGVKGDIRDYGYLVVLRMVESLDAMTADVPELPWNMVKTISRRITAEIPEVTHVSLSVSDKPPSTIELA</sequence>
<evidence type="ECO:0000256" key="7">
    <source>
        <dbReference type="ARBA" id="ARBA00022741"/>
    </source>
</evidence>
<evidence type="ECO:0000256" key="5">
    <source>
        <dbReference type="ARBA" id="ARBA00022411"/>
    </source>
</evidence>
<gene>
    <name evidence="13 16" type="primary">guaAB</name>
    <name evidence="16" type="ORF">DSM1535_0109</name>
</gene>
<dbReference type="PANTHER" id="PTHR11922:SF2">
    <property type="entry name" value="GMP SYNTHASE [GLUTAMINE-HYDROLYZING]"/>
    <property type="match status" value="1"/>
</dbReference>
<dbReference type="PROSITE" id="PS51553">
    <property type="entry name" value="GMPS_ATP_PPASE"/>
    <property type="match status" value="1"/>
</dbReference>
<evidence type="ECO:0000259" key="15">
    <source>
        <dbReference type="PROSITE" id="PS51553"/>
    </source>
</evidence>
<dbReference type="NCBIfam" id="TIGR00884">
    <property type="entry name" value="guaA_Cterm"/>
    <property type="match status" value="1"/>
</dbReference>
<evidence type="ECO:0000256" key="6">
    <source>
        <dbReference type="ARBA" id="ARBA00022598"/>
    </source>
</evidence>
<evidence type="ECO:0000256" key="9">
    <source>
        <dbReference type="ARBA" id="ARBA00022755"/>
    </source>
</evidence>
<evidence type="ECO:0000313" key="16">
    <source>
        <dbReference type="EMBL" id="CEA12475.1"/>
    </source>
</evidence>
<protein>
    <recommendedName>
        <fullName evidence="5 13">GMP synthase [glutamine-hydrolyzing] subunit B</fullName>
        <ecNumber evidence="4 13">6.3.5.2</ecNumber>
    </recommendedName>
    <alternativeName>
        <fullName evidence="11 13">GMP synthetase</fullName>
    </alternativeName>
</protein>
<evidence type="ECO:0000256" key="2">
    <source>
        <dbReference type="ARBA" id="ARBA00005153"/>
    </source>
</evidence>
<dbReference type="Gene3D" id="3.30.300.10">
    <property type="match status" value="1"/>
</dbReference>
<dbReference type="CDD" id="cd01997">
    <property type="entry name" value="GMP_synthase_C"/>
    <property type="match status" value="1"/>
</dbReference>
<evidence type="ECO:0000256" key="4">
    <source>
        <dbReference type="ARBA" id="ARBA00012746"/>
    </source>
</evidence>
<dbReference type="SUPFAM" id="SSF52402">
    <property type="entry name" value="Adenine nucleotide alpha hydrolases-like"/>
    <property type="match status" value="1"/>
</dbReference>
<dbReference type="EC" id="6.3.5.2" evidence="4 13"/>
<dbReference type="GO" id="GO:0005829">
    <property type="term" value="C:cytosol"/>
    <property type="evidence" value="ECO:0007669"/>
    <property type="project" value="TreeGrafter"/>
</dbReference>
<dbReference type="InterPro" id="IPR026598">
    <property type="entry name" value="GMP_synthase_B"/>
</dbReference>
<evidence type="ECO:0000256" key="3">
    <source>
        <dbReference type="ARBA" id="ARBA00011264"/>
    </source>
</evidence>
<dbReference type="SUPFAM" id="SSF54810">
    <property type="entry name" value="GMP synthetase C-terminal dimerisation domain"/>
    <property type="match status" value="1"/>
</dbReference>
<evidence type="ECO:0000256" key="12">
    <source>
        <dbReference type="ARBA" id="ARBA00049404"/>
    </source>
</evidence>
<dbReference type="HAMAP" id="MF_00345">
    <property type="entry name" value="GMP_synthase_B"/>
    <property type="match status" value="1"/>
</dbReference>
<dbReference type="UniPathway" id="UPA00189">
    <property type="reaction ID" value="UER00296"/>
</dbReference>
<evidence type="ECO:0000256" key="10">
    <source>
        <dbReference type="ARBA" id="ARBA00022840"/>
    </source>
</evidence>
<comment type="function">
    <text evidence="1 13">Catalyzes the synthesis of GMP from XMP.</text>
</comment>
<name>A0A090I433_METFO</name>